<protein>
    <submittedName>
        <fullName evidence="2">Uncharacterized protein</fullName>
    </submittedName>
</protein>
<gene>
    <name evidence="2" type="ORF">BHM03_00037908</name>
</gene>
<accession>A0A445MJV1</accession>
<evidence type="ECO:0000256" key="1">
    <source>
        <dbReference type="SAM" id="MobiDB-lite"/>
    </source>
</evidence>
<proteinExistence type="predicted"/>
<feature type="region of interest" description="Disordered" evidence="1">
    <location>
        <begin position="58"/>
        <end position="79"/>
    </location>
</feature>
<sequence length="176" mass="19431">MATCCLGREQHGYWQPDGGHPWLRVAWLLAALVESSMATGRLVKNYLAEREESLLSITLGSQDRKKNPPEKKEHGTKPASTCMQWTSLDGKTETRSSGFCARSDTSAIIGPHRLLWSILLLENLSREIIYPCIPYLDGEDEGGQTTSSLAVSTRWISAARLLQSDLATLAQREGGE</sequence>
<dbReference type="EMBL" id="KV876276">
    <property type="protein sequence ID" value="RZR74525.1"/>
    <property type="molecule type" value="Genomic_DNA"/>
</dbReference>
<dbReference type="Proteomes" id="UP000290560">
    <property type="component" value="Unassembled WGS sequence"/>
</dbReference>
<reference evidence="2" key="1">
    <citation type="journal article" date="2018" name="Data Brief">
        <title>Genome sequence data from 17 accessions of Ensete ventricosum, a staple food crop for millions in Ethiopia.</title>
        <authorList>
            <person name="Yemataw Z."/>
            <person name="Muzemil S."/>
            <person name="Ambachew D."/>
            <person name="Tripathi L."/>
            <person name="Tesfaye K."/>
            <person name="Chala A."/>
            <person name="Farbos A."/>
            <person name="O'Neill P."/>
            <person name="Moore K."/>
            <person name="Grant M."/>
            <person name="Studholme D.J."/>
        </authorList>
    </citation>
    <scope>NUCLEOTIDE SEQUENCE [LARGE SCALE GENOMIC DNA]</scope>
    <source>
        <tissue evidence="2">Leaf</tissue>
    </source>
</reference>
<name>A0A445MJV1_ENSVE</name>
<evidence type="ECO:0000313" key="2">
    <source>
        <dbReference type="EMBL" id="RZR74525.1"/>
    </source>
</evidence>
<organism evidence="2">
    <name type="scientific">Ensete ventricosum</name>
    <name type="common">Abyssinian banana</name>
    <name type="synonym">Musa ensete</name>
    <dbReference type="NCBI Taxonomy" id="4639"/>
    <lineage>
        <taxon>Eukaryota</taxon>
        <taxon>Viridiplantae</taxon>
        <taxon>Streptophyta</taxon>
        <taxon>Embryophyta</taxon>
        <taxon>Tracheophyta</taxon>
        <taxon>Spermatophyta</taxon>
        <taxon>Magnoliopsida</taxon>
        <taxon>Liliopsida</taxon>
        <taxon>Zingiberales</taxon>
        <taxon>Musaceae</taxon>
        <taxon>Ensete</taxon>
    </lineage>
</organism>
<feature type="compositionally biased region" description="Basic and acidic residues" evidence="1">
    <location>
        <begin position="62"/>
        <end position="76"/>
    </location>
</feature>
<dbReference type="AlphaFoldDB" id="A0A445MJV1"/>